<gene>
    <name evidence="2" type="ORF">O4328_22160</name>
</gene>
<dbReference type="Proteomes" id="UP001066327">
    <property type="component" value="Unassembled WGS sequence"/>
</dbReference>
<dbReference type="RefSeq" id="WP_269591647.1">
    <property type="nucleotide sequence ID" value="NZ_JAPWIS010000011.1"/>
</dbReference>
<evidence type="ECO:0000313" key="2">
    <source>
        <dbReference type="EMBL" id="MCZ4586352.1"/>
    </source>
</evidence>
<keyword evidence="3" id="KW-1185">Reference proteome</keyword>
<organism evidence="2 3">
    <name type="scientific">Rhodococcus opacus</name>
    <name type="common">Nocardia opaca</name>
    <dbReference type="NCBI Taxonomy" id="37919"/>
    <lineage>
        <taxon>Bacteria</taxon>
        <taxon>Bacillati</taxon>
        <taxon>Actinomycetota</taxon>
        <taxon>Actinomycetes</taxon>
        <taxon>Mycobacteriales</taxon>
        <taxon>Nocardiaceae</taxon>
        <taxon>Rhodococcus</taxon>
    </lineage>
</organism>
<protein>
    <submittedName>
        <fullName evidence="2">Uncharacterized protein</fullName>
    </submittedName>
</protein>
<feature type="region of interest" description="Disordered" evidence="1">
    <location>
        <begin position="1"/>
        <end position="20"/>
    </location>
</feature>
<evidence type="ECO:0000313" key="3">
    <source>
        <dbReference type="Proteomes" id="UP001066327"/>
    </source>
</evidence>
<comment type="caution">
    <text evidence="2">The sequence shown here is derived from an EMBL/GenBank/DDBJ whole genome shotgun (WGS) entry which is preliminary data.</text>
</comment>
<reference evidence="2" key="1">
    <citation type="submission" date="2022-12" db="EMBL/GenBank/DDBJ databases">
        <authorList>
            <person name="Krivoruchko A.V."/>
            <person name="Elkin A."/>
        </authorList>
    </citation>
    <scope>NUCLEOTIDE SEQUENCE</scope>
    <source>
        <strain evidence="2">IEGM 249</strain>
    </source>
</reference>
<dbReference type="EMBL" id="JAPWIS010000011">
    <property type="protein sequence ID" value="MCZ4586352.1"/>
    <property type="molecule type" value="Genomic_DNA"/>
</dbReference>
<proteinExistence type="predicted"/>
<feature type="compositionally biased region" description="Basic and acidic residues" evidence="1">
    <location>
        <begin position="9"/>
        <end position="18"/>
    </location>
</feature>
<evidence type="ECO:0000256" key="1">
    <source>
        <dbReference type="SAM" id="MobiDB-lite"/>
    </source>
</evidence>
<accession>A0ABT4NIV1</accession>
<sequence>MSSELIENLDDRGRRDTEALASRSTEAVAYVGEHGEFTLEVCCGSVAQVLILPRAGDDQNCTT</sequence>
<name>A0ABT4NIV1_RHOOP</name>